<dbReference type="EMBL" id="APPJ01000001">
    <property type="protein sequence ID" value="ENV18923.1"/>
    <property type="molecule type" value="Genomic_DNA"/>
</dbReference>
<evidence type="ECO:0000259" key="8">
    <source>
        <dbReference type="Pfam" id="PF00905"/>
    </source>
</evidence>
<dbReference type="NCBIfam" id="NF033648">
    <property type="entry name" value="blaOXA-274_like"/>
    <property type="match status" value="1"/>
</dbReference>
<dbReference type="GO" id="GO:0008658">
    <property type="term" value="F:penicillin binding"/>
    <property type="evidence" value="ECO:0007669"/>
    <property type="project" value="InterPro"/>
</dbReference>
<feature type="domain" description="Penicillin-binding protein transpeptidase" evidence="8">
    <location>
        <begin position="59"/>
        <end position="261"/>
    </location>
</feature>
<keyword evidence="10" id="KW-1185">Reference proteome</keyword>
<dbReference type="PROSITE" id="PS51257">
    <property type="entry name" value="PROKAR_LIPOPROTEIN"/>
    <property type="match status" value="1"/>
</dbReference>
<sequence length="281" mass="31732">MSNYRFKSKIKSSVLIILSSVAFSGCVSNANLHDPASSQRTSEIPLLFNYAQTQAVFVTYDGTQFKRYGNDLNRAKTAYIPASTFKMLNALIGLQHAKATNTEVFKWNGEKRSFPAWEKDMTLAQAMQASAVPVYQELARRIGLDLMSKEVKRVGFGNTQIGQQVDNFWLVGPLKITPEQEAKFAFQLANKTLPFDDAVQQQVKDMLYVERRGDSKLYAKSGWGMDVEPQVGWYTGWVEQPNGQITAFALNMHMQTGDDPAERKQLTLSILDKLGLFFYLR</sequence>
<proteinExistence type="inferred from homology"/>
<keyword evidence="5" id="KW-0378">Hydrolase</keyword>
<evidence type="ECO:0000256" key="1">
    <source>
        <dbReference type="ARBA" id="ARBA00001526"/>
    </source>
</evidence>
<evidence type="ECO:0000256" key="3">
    <source>
        <dbReference type="ARBA" id="ARBA00012865"/>
    </source>
</evidence>
<keyword evidence="4 7" id="KW-0732">Signal</keyword>
<gene>
    <name evidence="9" type="ORF">F964_00014</name>
</gene>
<dbReference type="InterPro" id="IPR001460">
    <property type="entry name" value="PCN-bd_Tpept"/>
</dbReference>
<dbReference type="NCBIfam" id="NF012161">
    <property type="entry name" value="bla_class_D_main"/>
    <property type="match status" value="1"/>
</dbReference>
<dbReference type="GO" id="GO:0046677">
    <property type="term" value="P:response to antibiotic"/>
    <property type="evidence" value="ECO:0007669"/>
    <property type="project" value="UniProtKB-KW"/>
</dbReference>
<accession>N8YGZ9</accession>
<evidence type="ECO:0000256" key="5">
    <source>
        <dbReference type="ARBA" id="ARBA00022801"/>
    </source>
</evidence>
<feature type="signal peptide" evidence="7">
    <location>
        <begin position="1"/>
        <end position="24"/>
    </location>
</feature>
<dbReference type="GO" id="GO:0071555">
    <property type="term" value="P:cell wall organization"/>
    <property type="evidence" value="ECO:0007669"/>
    <property type="project" value="TreeGrafter"/>
</dbReference>
<dbReference type="PATRIC" id="fig|1217656.3.peg.13"/>
<dbReference type="InterPro" id="IPR012338">
    <property type="entry name" value="Beta-lactam/transpept-like"/>
</dbReference>
<evidence type="ECO:0000256" key="2">
    <source>
        <dbReference type="ARBA" id="ARBA00007898"/>
    </source>
</evidence>
<dbReference type="GO" id="GO:0005886">
    <property type="term" value="C:plasma membrane"/>
    <property type="evidence" value="ECO:0007669"/>
    <property type="project" value="TreeGrafter"/>
</dbReference>
<dbReference type="RefSeq" id="WP_004816501.1">
    <property type="nucleotide sequence ID" value="NG_049572.1"/>
</dbReference>
<protein>
    <recommendedName>
        <fullName evidence="3">beta-lactamase</fullName>
        <ecNumber evidence="3">3.5.2.6</ecNumber>
    </recommendedName>
</protein>
<dbReference type="Pfam" id="PF00905">
    <property type="entry name" value="Transpeptidase"/>
    <property type="match status" value="1"/>
</dbReference>
<dbReference type="Proteomes" id="UP000013148">
    <property type="component" value="Unassembled WGS sequence"/>
</dbReference>
<evidence type="ECO:0000313" key="10">
    <source>
        <dbReference type="Proteomes" id="UP000013148"/>
    </source>
</evidence>
<comment type="catalytic activity">
    <reaction evidence="1">
        <text>a beta-lactam + H2O = a substituted beta-amino acid</text>
        <dbReference type="Rhea" id="RHEA:20401"/>
        <dbReference type="ChEBI" id="CHEBI:15377"/>
        <dbReference type="ChEBI" id="CHEBI:35627"/>
        <dbReference type="ChEBI" id="CHEBI:140347"/>
        <dbReference type="EC" id="3.5.2.6"/>
    </reaction>
</comment>
<dbReference type="KEGG" id="ag:ENV18923"/>
<dbReference type="PANTHER" id="PTHR30627">
    <property type="entry name" value="PEPTIDOGLYCAN D,D-TRANSPEPTIDASE"/>
    <property type="match status" value="1"/>
</dbReference>
<reference evidence="9 10" key="1">
    <citation type="submission" date="2013-02" db="EMBL/GenBank/DDBJ databases">
        <title>The Genome Sequence of Acinetobacter guillouiae NIPH 991.</title>
        <authorList>
            <consortium name="The Broad Institute Genome Sequencing Platform"/>
            <consortium name="The Broad Institute Genome Sequencing Center for Infectious Disease"/>
            <person name="Cerqueira G."/>
            <person name="Feldgarden M."/>
            <person name="Courvalin P."/>
            <person name="Perichon B."/>
            <person name="Grillot-Courvalin C."/>
            <person name="Clermont D."/>
            <person name="Rocha E."/>
            <person name="Yoon E.-J."/>
            <person name="Nemec A."/>
            <person name="Walker B."/>
            <person name="Young S.K."/>
            <person name="Zeng Q."/>
            <person name="Gargeya S."/>
            <person name="Fitzgerald M."/>
            <person name="Haas B."/>
            <person name="Abouelleil A."/>
            <person name="Alvarado L."/>
            <person name="Arachchi H.M."/>
            <person name="Berlin A.M."/>
            <person name="Chapman S.B."/>
            <person name="Dewar J."/>
            <person name="Goldberg J."/>
            <person name="Griggs A."/>
            <person name="Gujja S."/>
            <person name="Hansen M."/>
            <person name="Howarth C."/>
            <person name="Imamovic A."/>
            <person name="Larimer J."/>
            <person name="McCowan C."/>
            <person name="Murphy C."/>
            <person name="Neiman D."/>
            <person name="Pearson M."/>
            <person name="Priest M."/>
            <person name="Roberts A."/>
            <person name="Saif S."/>
            <person name="Shea T."/>
            <person name="Sisk P."/>
            <person name="Sykes S."/>
            <person name="Wortman J."/>
            <person name="Nusbaum C."/>
            <person name="Birren B."/>
        </authorList>
    </citation>
    <scope>NUCLEOTIDE SEQUENCE [LARGE SCALE GENOMIC DNA]</scope>
    <source>
        <strain evidence="9 10">NIPH 991</strain>
    </source>
</reference>
<evidence type="ECO:0000313" key="9">
    <source>
        <dbReference type="EMBL" id="ENV18923.1"/>
    </source>
</evidence>
<comment type="similarity">
    <text evidence="2">Belongs to the class-D beta-lactamase family.</text>
</comment>
<dbReference type="EC" id="3.5.2.6" evidence="3"/>
<name>N8YGZ9_ACIGI</name>
<dbReference type="Gene3D" id="3.40.710.10">
    <property type="entry name" value="DD-peptidase/beta-lactamase superfamily"/>
    <property type="match status" value="1"/>
</dbReference>
<keyword evidence="6" id="KW-0046">Antibiotic resistance</keyword>
<dbReference type="CARD" id="ARO:3001731">
    <property type="molecule name" value="OXA-275"/>
    <property type="mechanism identifier" value="ARO:0001004"/>
    <property type="mechanism name" value="antibiotic inactivation"/>
</dbReference>
<dbReference type="InterPro" id="IPR050515">
    <property type="entry name" value="Beta-lactam/transpept"/>
</dbReference>
<evidence type="ECO:0000256" key="7">
    <source>
        <dbReference type="SAM" id="SignalP"/>
    </source>
</evidence>
<organism evidence="9 10">
    <name type="scientific">Acinetobacter guillouiae NIPH 991</name>
    <dbReference type="NCBI Taxonomy" id="1217656"/>
    <lineage>
        <taxon>Bacteria</taxon>
        <taxon>Pseudomonadati</taxon>
        <taxon>Pseudomonadota</taxon>
        <taxon>Gammaproteobacteria</taxon>
        <taxon>Moraxellales</taxon>
        <taxon>Moraxellaceae</taxon>
        <taxon>Acinetobacter</taxon>
    </lineage>
</organism>
<dbReference type="GO" id="GO:0008800">
    <property type="term" value="F:beta-lactamase activity"/>
    <property type="evidence" value="ECO:0007669"/>
    <property type="project" value="UniProtKB-EC"/>
</dbReference>
<feature type="chain" id="PRO_5004137910" description="beta-lactamase" evidence="7">
    <location>
        <begin position="25"/>
        <end position="281"/>
    </location>
</feature>
<dbReference type="HOGENOM" id="CLU_035412_3_1_6"/>
<dbReference type="SUPFAM" id="SSF56601">
    <property type="entry name" value="beta-lactamase/transpeptidase-like"/>
    <property type="match status" value="1"/>
</dbReference>
<evidence type="ECO:0000256" key="6">
    <source>
        <dbReference type="ARBA" id="ARBA00023251"/>
    </source>
</evidence>
<dbReference type="eggNOG" id="COG2602">
    <property type="taxonomic scope" value="Bacteria"/>
</dbReference>
<comment type="caution">
    <text evidence="9">The sequence shown here is derived from an EMBL/GenBank/DDBJ whole genome shotgun (WGS) entry which is preliminary data.</text>
</comment>
<dbReference type="PANTHER" id="PTHR30627:SF6">
    <property type="entry name" value="BETA-LACTAMASE YBXI-RELATED"/>
    <property type="match status" value="1"/>
</dbReference>
<evidence type="ECO:0000256" key="4">
    <source>
        <dbReference type="ARBA" id="ARBA00022729"/>
    </source>
</evidence>
<dbReference type="AlphaFoldDB" id="N8YGZ9"/>